<feature type="active site" description="Acyl-thioester intermediate" evidence="4">
    <location>
        <position position="97"/>
    </location>
</feature>
<dbReference type="PROSITE" id="PS00099">
    <property type="entry name" value="THIOLASE_3"/>
    <property type="match status" value="1"/>
</dbReference>
<dbReference type="InterPro" id="IPR020616">
    <property type="entry name" value="Thiolase_N"/>
</dbReference>
<feature type="active site" description="Proton acceptor" evidence="4">
    <location>
        <position position="390"/>
    </location>
</feature>
<dbReference type="Pfam" id="PF00108">
    <property type="entry name" value="Thiolase_N"/>
    <property type="match status" value="1"/>
</dbReference>
<dbReference type="Proteomes" id="UP000029224">
    <property type="component" value="Unassembled WGS sequence"/>
</dbReference>
<dbReference type="EMBL" id="BBMT01000003">
    <property type="protein sequence ID" value="GAL33680.1"/>
    <property type="molecule type" value="Genomic_DNA"/>
</dbReference>
<dbReference type="EC" id="2.3.1.16" evidence="8"/>
<gene>
    <name evidence="8" type="ORF">JCM19240_2376</name>
</gene>
<dbReference type="CDD" id="cd00751">
    <property type="entry name" value="thiolase"/>
    <property type="match status" value="1"/>
</dbReference>
<proteinExistence type="inferred from homology"/>
<sequence length="417" mass="43351">MERVQQAIGQSAVCIVAAKRTPMGKFQGALSHLSATELGSIAIADAINAVGMTPSLVDEVLMGCVLSAGLGQAPARQAAIGAGLANHTSCTTVNKVCGSGMKTVMLASTQIQAGEADCVIAGGMESMSNAPYLLSGARSGLRIGHHQTQDHMFTDGLQDAYEGELMGVFGQKTADKLGYSRAQMDSWATRSATRAKHAVENHLFQSEICSVTSRDDRSVDEDELPKTIKLEKIPALKPAFKVNGSITAANSSAISDGAAALMLMSETKALELGVAPLAVIKGFTTSARQPSEFTLAPVDAIQKLLDRLQWQCGDVDLWEINEAFAVVTQIAIDTLGLEEAKVNVNGGACALGHPIGVSGARILVTLIHALRSRATKCAGSKPLKGIATLCIGGGEATAVAIEVSPAEAGSHKDTEDQ</sequence>
<comment type="similarity">
    <text evidence="1 5">Belongs to the thiolase-like superfamily. Thiolase family.</text>
</comment>
<dbReference type="InterPro" id="IPR020615">
    <property type="entry name" value="Thiolase_acyl_enz_int_AS"/>
</dbReference>
<feature type="domain" description="Thiolase C-terminal" evidence="7">
    <location>
        <begin position="275"/>
        <end position="402"/>
    </location>
</feature>
<dbReference type="SUPFAM" id="SSF53901">
    <property type="entry name" value="Thiolase-like"/>
    <property type="match status" value="2"/>
</dbReference>
<evidence type="ECO:0000313" key="8">
    <source>
        <dbReference type="EMBL" id="GAL33680.1"/>
    </source>
</evidence>
<comment type="caution">
    <text evidence="8">The sequence shown here is derived from an EMBL/GenBank/DDBJ whole genome shotgun (WGS) entry which is preliminary data.</text>
</comment>
<accession>A0A090T0Y8</accession>
<feature type="domain" description="Thiolase N-terminal" evidence="6">
    <location>
        <begin position="13"/>
        <end position="266"/>
    </location>
</feature>
<protein>
    <submittedName>
        <fullName evidence="8">3-ketoacyl-CoA thiolase</fullName>
        <ecNumber evidence="8">2.3.1.16</ecNumber>
    </submittedName>
</protein>
<keyword evidence="9" id="KW-1185">Reference proteome</keyword>
<evidence type="ECO:0000256" key="3">
    <source>
        <dbReference type="ARBA" id="ARBA00023315"/>
    </source>
</evidence>
<keyword evidence="2 5" id="KW-0808">Transferase</keyword>
<dbReference type="PROSITE" id="PS00098">
    <property type="entry name" value="THIOLASE_1"/>
    <property type="match status" value="1"/>
</dbReference>
<dbReference type="GO" id="GO:0003988">
    <property type="term" value="F:acetyl-CoA C-acyltransferase activity"/>
    <property type="evidence" value="ECO:0007669"/>
    <property type="project" value="UniProtKB-EC"/>
</dbReference>
<name>A0A090T0Y8_9VIBR</name>
<evidence type="ECO:0000259" key="6">
    <source>
        <dbReference type="Pfam" id="PF00108"/>
    </source>
</evidence>
<dbReference type="PIRSF" id="PIRSF000429">
    <property type="entry name" value="Ac-CoA_Ac_transf"/>
    <property type="match status" value="1"/>
</dbReference>
<dbReference type="PANTHER" id="PTHR18919">
    <property type="entry name" value="ACETYL-COA C-ACYLTRANSFERASE"/>
    <property type="match status" value="1"/>
</dbReference>
<dbReference type="InterPro" id="IPR016039">
    <property type="entry name" value="Thiolase-like"/>
</dbReference>
<dbReference type="PANTHER" id="PTHR18919:SF164">
    <property type="entry name" value="ACETYL-COA ACETYLTRANSFERASE"/>
    <property type="match status" value="1"/>
</dbReference>
<keyword evidence="3 5" id="KW-0012">Acyltransferase</keyword>
<dbReference type="InterPro" id="IPR020610">
    <property type="entry name" value="Thiolase_AS"/>
</dbReference>
<organism evidence="8 9">
    <name type="scientific">Vibrio maritimus</name>
    <dbReference type="NCBI Taxonomy" id="990268"/>
    <lineage>
        <taxon>Bacteria</taxon>
        <taxon>Pseudomonadati</taxon>
        <taxon>Pseudomonadota</taxon>
        <taxon>Gammaproteobacteria</taxon>
        <taxon>Vibrionales</taxon>
        <taxon>Vibrionaceae</taxon>
        <taxon>Vibrio</taxon>
    </lineage>
</organism>
<dbReference type="AlphaFoldDB" id="A0A090T0Y8"/>
<dbReference type="InterPro" id="IPR002155">
    <property type="entry name" value="Thiolase"/>
</dbReference>
<evidence type="ECO:0000259" key="7">
    <source>
        <dbReference type="Pfam" id="PF02803"/>
    </source>
</evidence>
<dbReference type="Pfam" id="PF02803">
    <property type="entry name" value="Thiolase_C"/>
    <property type="match status" value="1"/>
</dbReference>
<dbReference type="NCBIfam" id="TIGR01930">
    <property type="entry name" value="AcCoA-C-Actrans"/>
    <property type="match status" value="1"/>
</dbReference>
<evidence type="ECO:0000256" key="2">
    <source>
        <dbReference type="ARBA" id="ARBA00022679"/>
    </source>
</evidence>
<reference evidence="8 9" key="1">
    <citation type="submission" date="2014-09" db="EMBL/GenBank/DDBJ databases">
        <title>Vibrio maritimus JCM 19240. (C210) whole genome shotgun sequence.</title>
        <authorList>
            <person name="Sawabe T."/>
            <person name="Meirelles P."/>
            <person name="Nakanishi M."/>
            <person name="Sayaka M."/>
            <person name="Hattori M."/>
            <person name="Ohkuma M."/>
        </authorList>
    </citation>
    <scope>NUCLEOTIDE SEQUENCE [LARGE SCALE GENOMIC DNA]</scope>
    <source>
        <strain evidence="8 9">JCM 19240</strain>
    </source>
</reference>
<evidence type="ECO:0000256" key="5">
    <source>
        <dbReference type="RuleBase" id="RU003557"/>
    </source>
</evidence>
<evidence type="ECO:0000256" key="1">
    <source>
        <dbReference type="ARBA" id="ARBA00010982"/>
    </source>
</evidence>
<dbReference type="Gene3D" id="3.40.47.10">
    <property type="match status" value="1"/>
</dbReference>
<evidence type="ECO:0000313" key="9">
    <source>
        <dbReference type="Proteomes" id="UP000029224"/>
    </source>
</evidence>
<evidence type="ECO:0000256" key="4">
    <source>
        <dbReference type="PIRSR" id="PIRSR000429-1"/>
    </source>
</evidence>
<reference evidence="8 9" key="2">
    <citation type="submission" date="2014-09" db="EMBL/GenBank/DDBJ databases">
        <authorList>
            <consortium name="NBRP consortium"/>
            <person name="Sawabe T."/>
            <person name="Meirelles P."/>
            <person name="Nakanishi M."/>
            <person name="Sayaka M."/>
            <person name="Hattori M."/>
            <person name="Ohkuma M."/>
        </authorList>
    </citation>
    <scope>NUCLEOTIDE SEQUENCE [LARGE SCALE GENOMIC DNA]</scope>
    <source>
        <strain evidence="8 9">JCM 19240</strain>
    </source>
</reference>
<feature type="active site" description="Proton acceptor" evidence="4">
    <location>
        <position position="353"/>
    </location>
</feature>
<dbReference type="InterPro" id="IPR020617">
    <property type="entry name" value="Thiolase_C"/>
</dbReference>